<evidence type="ECO:0000256" key="2">
    <source>
        <dbReference type="PIRSR" id="PIRSR602401-1"/>
    </source>
</evidence>
<evidence type="ECO:0000256" key="1">
    <source>
        <dbReference type="ARBA" id="ARBA00010617"/>
    </source>
</evidence>
<dbReference type="EMBL" id="BMJQ01000005">
    <property type="protein sequence ID" value="GGF15910.1"/>
    <property type="molecule type" value="Genomic_DNA"/>
</dbReference>
<dbReference type="PRINTS" id="PR00463">
    <property type="entry name" value="EP450I"/>
</dbReference>
<keyword evidence="4" id="KW-1185">Reference proteome</keyword>
<dbReference type="InterPro" id="IPR036396">
    <property type="entry name" value="Cyt_P450_sf"/>
</dbReference>
<dbReference type="AlphaFoldDB" id="A0A8J2YT25"/>
<proteinExistence type="inferred from homology"/>
<reference evidence="3" key="2">
    <citation type="submission" date="2020-09" db="EMBL/GenBank/DDBJ databases">
        <authorList>
            <person name="Sun Q."/>
            <person name="Zhou Y."/>
        </authorList>
    </citation>
    <scope>NUCLEOTIDE SEQUENCE</scope>
    <source>
        <strain evidence="3">CGMCC 1.15725</strain>
    </source>
</reference>
<dbReference type="PANTHER" id="PTHR24305:SF166">
    <property type="entry name" value="CYTOCHROME P450 12A4, MITOCHONDRIAL-RELATED"/>
    <property type="match status" value="1"/>
</dbReference>
<keyword evidence="2" id="KW-0479">Metal-binding</keyword>
<comment type="similarity">
    <text evidence="1">Belongs to the cytochrome P450 family.</text>
</comment>
<dbReference type="InterPro" id="IPR002401">
    <property type="entry name" value="Cyt_P450_E_grp-I"/>
</dbReference>
<accession>A0A8J2YT25</accession>
<dbReference type="GO" id="GO:0005506">
    <property type="term" value="F:iron ion binding"/>
    <property type="evidence" value="ECO:0007669"/>
    <property type="project" value="InterPro"/>
</dbReference>
<dbReference type="InterPro" id="IPR001128">
    <property type="entry name" value="Cyt_P450"/>
</dbReference>
<evidence type="ECO:0000313" key="4">
    <source>
        <dbReference type="Proteomes" id="UP000646365"/>
    </source>
</evidence>
<dbReference type="PANTHER" id="PTHR24305">
    <property type="entry name" value="CYTOCHROME P450"/>
    <property type="match status" value="1"/>
</dbReference>
<protein>
    <submittedName>
        <fullName evidence="3">Cytochrome P450</fullName>
    </submittedName>
</protein>
<dbReference type="Proteomes" id="UP000646365">
    <property type="component" value="Unassembled WGS sequence"/>
</dbReference>
<feature type="binding site" description="axial binding residue" evidence="2">
    <location>
        <position position="352"/>
    </location>
    <ligand>
        <name>heme</name>
        <dbReference type="ChEBI" id="CHEBI:30413"/>
    </ligand>
    <ligandPart>
        <name>Fe</name>
        <dbReference type="ChEBI" id="CHEBI:18248"/>
    </ligandPart>
</feature>
<dbReference type="GO" id="GO:0004497">
    <property type="term" value="F:monooxygenase activity"/>
    <property type="evidence" value="ECO:0007669"/>
    <property type="project" value="InterPro"/>
</dbReference>
<dbReference type="RefSeq" id="WP_189045596.1">
    <property type="nucleotide sequence ID" value="NZ_BMJQ01000005.1"/>
</dbReference>
<gene>
    <name evidence="3" type="ORF">GCM10011611_22100</name>
</gene>
<keyword evidence="2" id="KW-0349">Heme</keyword>
<dbReference type="GO" id="GO:0016705">
    <property type="term" value="F:oxidoreductase activity, acting on paired donors, with incorporation or reduction of molecular oxygen"/>
    <property type="evidence" value="ECO:0007669"/>
    <property type="project" value="InterPro"/>
</dbReference>
<dbReference type="CDD" id="cd00302">
    <property type="entry name" value="cytochrome_P450"/>
    <property type="match status" value="1"/>
</dbReference>
<dbReference type="Gene3D" id="1.10.630.10">
    <property type="entry name" value="Cytochrome P450"/>
    <property type="match status" value="1"/>
</dbReference>
<evidence type="ECO:0000313" key="3">
    <source>
        <dbReference type="EMBL" id="GGF15910.1"/>
    </source>
</evidence>
<comment type="cofactor">
    <cofactor evidence="2">
        <name>heme</name>
        <dbReference type="ChEBI" id="CHEBI:30413"/>
    </cofactor>
</comment>
<organism evidence="3 4">
    <name type="scientific">Aliidongia dinghuensis</name>
    <dbReference type="NCBI Taxonomy" id="1867774"/>
    <lineage>
        <taxon>Bacteria</taxon>
        <taxon>Pseudomonadati</taxon>
        <taxon>Pseudomonadota</taxon>
        <taxon>Alphaproteobacteria</taxon>
        <taxon>Rhodospirillales</taxon>
        <taxon>Dongiaceae</taxon>
        <taxon>Aliidongia</taxon>
    </lineage>
</organism>
<sequence length="404" mass="44737">MAEEAHIIEQLRARIGTEGRTFWVAPDKFGVFDPQAVVEVNAKNFANRMLPDKLSDVVRRRSGTPVSWDSVRAAFLGRMRHLAGADGLAALYDEMARLIDERSGRTIDLTWAAQEIFSQSLIPTVTAGLRPADRRAVLRDQRMKLVKLLAAKPTDQSLAGRLREAWIQIVAGSAIRRELRARAMKRAARQSDLADAVVDLLPALGIDRAVDAVTTVLTAIAGPPGSVAACLLFELLRRPDWSARIGQELQAVELAQLWASPSRAAPLTYRFVKECLRMWSPPLLMTRPVRTKFSYGEAVLDLGQSYLLSPYLIHHDPTIWQDPERFDPDRWLASDEAAAAGYVPFGWAPRGCIGANLGLSQLILFCHLINTRYRVDPAAPDRAVMAFGAVAIPENFRGAITRRA</sequence>
<dbReference type="GO" id="GO:0020037">
    <property type="term" value="F:heme binding"/>
    <property type="evidence" value="ECO:0007669"/>
    <property type="project" value="InterPro"/>
</dbReference>
<dbReference type="Pfam" id="PF00067">
    <property type="entry name" value="p450"/>
    <property type="match status" value="1"/>
</dbReference>
<reference evidence="3" key="1">
    <citation type="journal article" date="2014" name="Int. J. Syst. Evol. Microbiol.">
        <title>Complete genome sequence of Corynebacterium casei LMG S-19264T (=DSM 44701T), isolated from a smear-ripened cheese.</title>
        <authorList>
            <consortium name="US DOE Joint Genome Institute (JGI-PGF)"/>
            <person name="Walter F."/>
            <person name="Albersmeier A."/>
            <person name="Kalinowski J."/>
            <person name="Ruckert C."/>
        </authorList>
    </citation>
    <scope>NUCLEOTIDE SEQUENCE</scope>
    <source>
        <strain evidence="3">CGMCC 1.15725</strain>
    </source>
</reference>
<dbReference type="SUPFAM" id="SSF48264">
    <property type="entry name" value="Cytochrome P450"/>
    <property type="match status" value="1"/>
</dbReference>
<comment type="caution">
    <text evidence="3">The sequence shown here is derived from an EMBL/GenBank/DDBJ whole genome shotgun (WGS) entry which is preliminary data.</text>
</comment>
<name>A0A8J2YT25_9PROT</name>
<keyword evidence="2" id="KW-0408">Iron</keyword>
<dbReference type="InterPro" id="IPR050121">
    <property type="entry name" value="Cytochrome_P450_monoxygenase"/>
</dbReference>